<keyword evidence="6" id="KW-1185">Reference proteome</keyword>
<evidence type="ECO:0000259" key="4">
    <source>
        <dbReference type="Pfam" id="PF05368"/>
    </source>
</evidence>
<comment type="similarity">
    <text evidence="1">Belongs to the NmrA-type oxidoreductase family.</text>
</comment>
<dbReference type="Pfam" id="PF05368">
    <property type="entry name" value="NmrA"/>
    <property type="match status" value="1"/>
</dbReference>
<dbReference type="InterPro" id="IPR008030">
    <property type="entry name" value="NmrA-like"/>
</dbReference>
<dbReference type="OrthoDB" id="419598at2759"/>
<dbReference type="Gene3D" id="3.90.25.10">
    <property type="entry name" value="UDP-galactose 4-epimerase, domain 1"/>
    <property type="match status" value="1"/>
</dbReference>
<evidence type="ECO:0000313" key="5">
    <source>
        <dbReference type="EMBL" id="RGP70162.1"/>
    </source>
</evidence>
<feature type="domain" description="NmrA-like" evidence="4">
    <location>
        <begin position="5"/>
        <end position="258"/>
    </location>
</feature>
<proteinExistence type="inferred from homology"/>
<accession>A0A395SDM6</accession>
<dbReference type="Proteomes" id="UP000266234">
    <property type="component" value="Unassembled WGS sequence"/>
</dbReference>
<sequence>MYTPTVFVSGATGCQGGAVARYLRSKAVPVHALVRNPTSTKAKELESIGVNLTPGDFDNKEALEEAMKGCTSLFLVLMPDFEDLTAERRWATNIFLAADAAGVKHAIYSSGFSADNPDRLVFLERGGMVDIVMRSKNAIEKQTRNAGFDYWTILRPGFFMANFVEPFVRMYPDLVEEGVWTTTLTPTTVIPLTDTITIGKFGGEGFLNPERFHGKEITYADEWLEAEAVLRRLSKAVGKDLRAKYLSDEEIEKQKPTNPFISGQLCMRDMAKLATKKATEEWGIPLGTFDEFLQREKEAVRETYYKLLN</sequence>
<keyword evidence="3" id="KW-0560">Oxidoreductase</keyword>
<evidence type="ECO:0000256" key="3">
    <source>
        <dbReference type="ARBA" id="ARBA00023002"/>
    </source>
</evidence>
<gene>
    <name evidence="5" type="ORF">FLONG3_7555</name>
</gene>
<dbReference type="GO" id="GO:0005634">
    <property type="term" value="C:nucleus"/>
    <property type="evidence" value="ECO:0007669"/>
    <property type="project" value="TreeGrafter"/>
</dbReference>
<dbReference type="PANTHER" id="PTHR42748:SF30">
    <property type="entry name" value="NMRA-LIKE DOMAIN-CONTAINING PROTEIN"/>
    <property type="match status" value="1"/>
</dbReference>
<dbReference type="GO" id="GO:0016491">
    <property type="term" value="F:oxidoreductase activity"/>
    <property type="evidence" value="ECO:0007669"/>
    <property type="project" value="UniProtKB-KW"/>
</dbReference>
<dbReference type="InterPro" id="IPR051164">
    <property type="entry name" value="NmrA-like_oxidored"/>
</dbReference>
<dbReference type="EMBL" id="PXOG01000174">
    <property type="protein sequence ID" value="RGP70162.1"/>
    <property type="molecule type" value="Genomic_DNA"/>
</dbReference>
<evidence type="ECO:0000256" key="1">
    <source>
        <dbReference type="ARBA" id="ARBA00006328"/>
    </source>
</evidence>
<keyword evidence="2" id="KW-0521">NADP</keyword>
<evidence type="ECO:0000256" key="2">
    <source>
        <dbReference type="ARBA" id="ARBA00022857"/>
    </source>
</evidence>
<dbReference type="InterPro" id="IPR036291">
    <property type="entry name" value="NAD(P)-bd_dom_sf"/>
</dbReference>
<name>A0A395SDM6_9HYPO</name>
<dbReference type="Gene3D" id="3.40.50.720">
    <property type="entry name" value="NAD(P)-binding Rossmann-like Domain"/>
    <property type="match status" value="1"/>
</dbReference>
<comment type="caution">
    <text evidence="5">The sequence shown here is derived from an EMBL/GenBank/DDBJ whole genome shotgun (WGS) entry which is preliminary data.</text>
</comment>
<dbReference type="PANTHER" id="PTHR42748">
    <property type="entry name" value="NITROGEN METABOLITE REPRESSION PROTEIN NMRA FAMILY MEMBER"/>
    <property type="match status" value="1"/>
</dbReference>
<protein>
    <submittedName>
        <fullName evidence="5">Nad dependent epimerase</fullName>
    </submittedName>
</protein>
<organism evidence="5 6">
    <name type="scientific">Fusarium longipes</name>
    <dbReference type="NCBI Taxonomy" id="694270"/>
    <lineage>
        <taxon>Eukaryota</taxon>
        <taxon>Fungi</taxon>
        <taxon>Dikarya</taxon>
        <taxon>Ascomycota</taxon>
        <taxon>Pezizomycotina</taxon>
        <taxon>Sordariomycetes</taxon>
        <taxon>Hypocreomycetidae</taxon>
        <taxon>Hypocreales</taxon>
        <taxon>Nectriaceae</taxon>
        <taxon>Fusarium</taxon>
    </lineage>
</organism>
<dbReference type="STRING" id="694270.A0A395SDM6"/>
<dbReference type="SUPFAM" id="SSF51735">
    <property type="entry name" value="NAD(P)-binding Rossmann-fold domains"/>
    <property type="match status" value="1"/>
</dbReference>
<dbReference type="AlphaFoldDB" id="A0A395SDM6"/>
<evidence type="ECO:0000313" key="6">
    <source>
        <dbReference type="Proteomes" id="UP000266234"/>
    </source>
</evidence>
<reference evidence="5 6" key="1">
    <citation type="journal article" date="2018" name="PLoS Pathog.">
        <title>Evolution of structural diversity of trichothecenes, a family of toxins produced by plant pathogenic and entomopathogenic fungi.</title>
        <authorList>
            <person name="Proctor R.H."/>
            <person name="McCormick S.P."/>
            <person name="Kim H.S."/>
            <person name="Cardoza R.E."/>
            <person name="Stanley A.M."/>
            <person name="Lindo L."/>
            <person name="Kelly A."/>
            <person name="Brown D.W."/>
            <person name="Lee T."/>
            <person name="Vaughan M.M."/>
            <person name="Alexander N.J."/>
            <person name="Busman M."/>
            <person name="Gutierrez S."/>
        </authorList>
    </citation>
    <scope>NUCLEOTIDE SEQUENCE [LARGE SCALE GENOMIC DNA]</scope>
    <source>
        <strain evidence="5 6">NRRL 20695</strain>
    </source>
</reference>